<evidence type="ECO:0000313" key="1">
    <source>
        <dbReference type="EMBL" id="KAG2183199.1"/>
    </source>
</evidence>
<keyword evidence="2" id="KW-1185">Reference proteome</keyword>
<accession>A0A8H7Q188</accession>
<gene>
    <name evidence="1" type="ORF">INT43_006194</name>
</gene>
<protein>
    <submittedName>
        <fullName evidence="1">Uncharacterized protein</fullName>
    </submittedName>
</protein>
<dbReference type="EMBL" id="JAEPQZ010000003">
    <property type="protein sequence ID" value="KAG2183199.1"/>
    <property type="molecule type" value="Genomic_DNA"/>
</dbReference>
<organism evidence="1 2">
    <name type="scientific">Mortierella isabellina</name>
    <name type="common">Filamentous fungus</name>
    <name type="synonym">Umbelopsis isabellina</name>
    <dbReference type="NCBI Taxonomy" id="91625"/>
    <lineage>
        <taxon>Eukaryota</taxon>
        <taxon>Fungi</taxon>
        <taxon>Fungi incertae sedis</taxon>
        <taxon>Mucoromycota</taxon>
        <taxon>Mucoromycotina</taxon>
        <taxon>Umbelopsidomycetes</taxon>
        <taxon>Umbelopsidales</taxon>
        <taxon>Umbelopsidaceae</taxon>
        <taxon>Umbelopsis</taxon>
    </lineage>
</organism>
<sequence>MEDILTMSFLSMITMRVIMSKKTIMIIIMSTNMAITIMAMMITVTAVLSPESLSQFLLTAKPTLFLAKLELWIPTAFA</sequence>
<reference evidence="1" key="1">
    <citation type="submission" date="2020-12" db="EMBL/GenBank/DDBJ databases">
        <title>Metabolic potential, ecology and presence of endohyphal bacteria is reflected in genomic diversity of Mucoromycotina.</title>
        <authorList>
            <person name="Muszewska A."/>
            <person name="Okrasinska A."/>
            <person name="Steczkiewicz K."/>
            <person name="Drgas O."/>
            <person name="Orlowska M."/>
            <person name="Perlinska-Lenart U."/>
            <person name="Aleksandrzak-Piekarczyk T."/>
            <person name="Szatraj K."/>
            <person name="Zielenkiewicz U."/>
            <person name="Pilsyk S."/>
            <person name="Malc E."/>
            <person name="Mieczkowski P."/>
            <person name="Kruszewska J.S."/>
            <person name="Biernat P."/>
            <person name="Pawlowska J."/>
        </authorList>
    </citation>
    <scope>NUCLEOTIDE SEQUENCE</scope>
    <source>
        <strain evidence="1">WA0000067209</strain>
    </source>
</reference>
<comment type="caution">
    <text evidence="1">The sequence shown here is derived from an EMBL/GenBank/DDBJ whole genome shotgun (WGS) entry which is preliminary data.</text>
</comment>
<name>A0A8H7Q188_MORIS</name>
<proteinExistence type="predicted"/>
<dbReference type="AlphaFoldDB" id="A0A8H7Q188"/>
<dbReference type="Proteomes" id="UP000654370">
    <property type="component" value="Unassembled WGS sequence"/>
</dbReference>
<evidence type="ECO:0000313" key="2">
    <source>
        <dbReference type="Proteomes" id="UP000654370"/>
    </source>
</evidence>